<dbReference type="InterPro" id="IPR041712">
    <property type="entry name" value="DHPS-like_MBL-fold"/>
</dbReference>
<keyword evidence="3" id="KW-1185">Reference proteome</keyword>
<organism evidence="2 3">
    <name type="scientific">Schaedlerella arabinosiphila</name>
    <dbReference type="NCBI Taxonomy" id="2044587"/>
    <lineage>
        <taxon>Bacteria</taxon>
        <taxon>Bacillati</taxon>
        <taxon>Bacillota</taxon>
        <taxon>Clostridia</taxon>
        <taxon>Lachnospirales</taxon>
        <taxon>Lachnospiraceae</taxon>
        <taxon>Schaedlerella</taxon>
    </lineage>
</organism>
<reference evidence="2" key="1">
    <citation type="submission" date="2018-10" db="EMBL/GenBank/DDBJ databases">
        <title>Schaedlerella arabinophila gen. nov. sp. nov., isolated from the mouse intestinal tract and comparative analysis with the genome of the closely related altered Schaedler flora strain ASF502.</title>
        <authorList>
            <person name="Miyake S."/>
            <person name="Soh M."/>
            <person name="Seedorf H."/>
        </authorList>
    </citation>
    <scope>NUCLEOTIDE SEQUENCE [LARGE SCALE GENOMIC DNA]</scope>
    <source>
        <strain evidence="2">DSM 106076</strain>
    </source>
</reference>
<accession>A0A3R8LFV9</accession>
<dbReference type="SMART" id="SM00849">
    <property type="entry name" value="Lactamase_B"/>
    <property type="match status" value="1"/>
</dbReference>
<dbReference type="GO" id="GO:0016740">
    <property type="term" value="F:transferase activity"/>
    <property type="evidence" value="ECO:0007669"/>
    <property type="project" value="TreeGrafter"/>
</dbReference>
<dbReference type="InterPro" id="IPR052926">
    <property type="entry name" value="Metallo-beta-lactamase_dom"/>
</dbReference>
<name>A0A3R8LFV9_9FIRM</name>
<proteinExistence type="predicted"/>
<dbReference type="Pfam" id="PF00753">
    <property type="entry name" value="Lactamase_B"/>
    <property type="match status" value="1"/>
</dbReference>
<evidence type="ECO:0000313" key="2">
    <source>
        <dbReference type="EMBL" id="RRK32454.1"/>
    </source>
</evidence>
<keyword evidence="2" id="KW-0378">Hydrolase</keyword>
<dbReference type="RefSeq" id="WP_125127919.1">
    <property type="nucleotide sequence ID" value="NZ_RHJS01000002.1"/>
</dbReference>
<dbReference type="GO" id="GO:0016787">
    <property type="term" value="F:hydrolase activity"/>
    <property type="evidence" value="ECO:0007669"/>
    <property type="project" value="UniProtKB-KW"/>
</dbReference>
<dbReference type="InterPro" id="IPR036866">
    <property type="entry name" value="RibonucZ/Hydroxyglut_hydro"/>
</dbReference>
<dbReference type="EMBL" id="RHJS01000002">
    <property type="protein sequence ID" value="RRK32454.1"/>
    <property type="molecule type" value="Genomic_DNA"/>
</dbReference>
<evidence type="ECO:0000313" key="3">
    <source>
        <dbReference type="Proteomes" id="UP000274920"/>
    </source>
</evidence>
<protein>
    <submittedName>
        <fullName evidence="2">MBL fold metallo-hydrolase</fullName>
    </submittedName>
</protein>
<feature type="domain" description="Metallo-beta-lactamase" evidence="1">
    <location>
        <begin position="20"/>
        <end position="244"/>
    </location>
</feature>
<dbReference type="CDD" id="cd07713">
    <property type="entry name" value="DHPS-like_MBL-fold"/>
    <property type="match status" value="1"/>
</dbReference>
<sequence>MKIINLMEDTTGKNDVYAEHGFSVYIETPGHRLLVDTGASEKTWENAARLGVDLNGIDLVFLSHGHYDHSGGILSFAERNQDAKIYIHARALHDYYNLKDGREKYIGIDQRIPKLPQVVLLEDGCRIDREISVFSGVTGRRKWPKSNLTLKRKTEEGFRQDSFDHEQYIVAEAEGKKVLVSGCAHNGILNILDRFRELYGGDPDVVISGFHMMKQTGYEADERELIRDAAKELRGMGTRFYTGHCTGNAAFQMMREIMGEQLGYMHSGDQILL</sequence>
<dbReference type="PANTHER" id="PTHR13754:SF13">
    <property type="entry name" value="METALLO-BETA-LACTAMASE SUPERFAMILY PROTEIN (AFU_ORTHOLOGUE AFUA_3G07630)"/>
    <property type="match status" value="1"/>
</dbReference>
<dbReference type="Gene3D" id="3.60.15.10">
    <property type="entry name" value="Ribonuclease Z/Hydroxyacylglutathione hydrolase-like"/>
    <property type="match status" value="1"/>
</dbReference>
<dbReference type="PANTHER" id="PTHR13754">
    <property type="entry name" value="METALLO-BETA-LACTAMASE SUPERFAMILY PROTEIN"/>
    <property type="match status" value="1"/>
</dbReference>
<comment type="caution">
    <text evidence="2">The sequence shown here is derived from an EMBL/GenBank/DDBJ whole genome shotgun (WGS) entry which is preliminary data.</text>
</comment>
<dbReference type="InterPro" id="IPR001279">
    <property type="entry name" value="Metallo-B-lactamas"/>
</dbReference>
<gene>
    <name evidence="2" type="ORF">EBB54_14610</name>
</gene>
<dbReference type="AlphaFoldDB" id="A0A3R8LFV9"/>
<evidence type="ECO:0000259" key="1">
    <source>
        <dbReference type="SMART" id="SM00849"/>
    </source>
</evidence>
<dbReference type="Proteomes" id="UP000274920">
    <property type="component" value="Unassembled WGS sequence"/>
</dbReference>
<dbReference type="SUPFAM" id="SSF56281">
    <property type="entry name" value="Metallo-hydrolase/oxidoreductase"/>
    <property type="match status" value="1"/>
</dbReference>